<comment type="similarity">
    <text evidence="1">Belongs to the stealth family.</text>
</comment>
<evidence type="ECO:0000256" key="1">
    <source>
        <dbReference type="ARBA" id="ARBA00007583"/>
    </source>
</evidence>
<accession>A0A0F4LTS1</accession>
<evidence type="ECO:0000256" key="2">
    <source>
        <dbReference type="ARBA" id="ARBA00022679"/>
    </source>
</evidence>
<dbReference type="GO" id="GO:0000271">
    <property type="term" value="P:polysaccharide biosynthetic process"/>
    <property type="evidence" value="ECO:0007669"/>
    <property type="project" value="UniProtKB-KW"/>
</dbReference>
<keyword evidence="2 6" id="KW-0808">Transferase</keyword>
<dbReference type="STRING" id="1218492.JG30_11240"/>
<dbReference type="AlphaFoldDB" id="A0A0F4LTS1"/>
<evidence type="ECO:0000313" key="6">
    <source>
        <dbReference type="EMBL" id="KJY60936.1"/>
    </source>
</evidence>
<dbReference type="GO" id="GO:0016772">
    <property type="term" value="F:transferase activity, transferring phosphorus-containing groups"/>
    <property type="evidence" value="ECO:0007669"/>
    <property type="project" value="InterPro"/>
</dbReference>
<name>A0A0F4LTS1_9LACO</name>
<reference evidence="6 7" key="1">
    <citation type="submission" date="2015-01" db="EMBL/GenBank/DDBJ databases">
        <title>Comparative genomics of the lactic acid bacteria isolated from the honey bee gut.</title>
        <authorList>
            <person name="Ellegaard K.M."/>
            <person name="Tamarit D."/>
            <person name="Javelind E."/>
            <person name="Olofsson T."/>
            <person name="Andersson S.G."/>
            <person name="Vasquez A."/>
        </authorList>
    </citation>
    <scope>NUCLEOTIDE SEQUENCE [LARGE SCALE GENOMIC DNA]</scope>
    <source>
        <strain evidence="6 7">Bin4</strain>
    </source>
</reference>
<organism evidence="6 7">
    <name type="scientific">Bombilactobacillus mellifer</name>
    <dbReference type="NCBI Taxonomy" id="1218492"/>
    <lineage>
        <taxon>Bacteria</taxon>
        <taxon>Bacillati</taxon>
        <taxon>Bacillota</taxon>
        <taxon>Bacilli</taxon>
        <taxon>Lactobacillales</taxon>
        <taxon>Lactobacillaceae</taxon>
        <taxon>Bombilactobacillus</taxon>
    </lineage>
</organism>
<dbReference type="InterPro" id="IPR031358">
    <property type="entry name" value="Stealth_CR1"/>
</dbReference>
<dbReference type="HOGENOM" id="CLU_043224_1_0_9"/>
<dbReference type="PANTHER" id="PTHR24045:SF0">
    <property type="entry name" value="N-ACETYLGLUCOSAMINE-1-PHOSPHOTRANSFERASE SUBUNITS ALPHA_BETA"/>
    <property type="match status" value="1"/>
</dbReference>
<protein>
    <submittedName>
        <fullName evidence="6">Glycosyltransferase</fullName>
    </submittedName>
</protein>
<keyword evidence="7" id="KW-1185">Reference proteome</keyword>
<dbReference type="RefSeq" id="WP_046316929.1">
    <property type="nucleotide sequence ID" value="NZ_JBHSZT010000010.1"/>
</dbReference>
<dbReference type="PANTHER" id="PTHR24045">
    <property type="match status" value="1"/>
</dbReference>
<proteinExistence type="inferred from homology"/>
<dbReference type="InterPro" id="IPR047141">
    <property type="entry name" value="Stealth"/>
</dbReference>
<evidence type="ECO:0000259" key="5">
    <source>
        <dbReference type="Pfam" id="PF17101"/>
    </source>
</evidence>
<feature type="domain" description="Stealth protein CR2 conserved region 2" evidence="4">
    <location>
        <begin position="36"/>
        <end position="139"/>
    </location>
</feature>
<gene>
    <name evidence="6" type="ORF">JG30_11240</name>
</gene>
<sequence>MTFPIDFVIDWVDDSDPRWINKRNDYLPESERLSTRFRDWGWLKYWFRSVDVNAPWVRYVHLITDSQVPNWLDINNSKLNLVDHTSYIDRSYLPTFNSNAIELSIHKINLLSNHFVFFNDDFFLNDEVVPENFFSTKGLPLDSGIVSPQLPINNSITHITTNNMQIINDIYSRKNILKHLHKFLNIRYGKQNIKTLVSLMWPMILGFNDLHIPISFKKETFKMVWERYGHLLKETEENKFRTKNDLNIFLMRYWQLINGDFQPRSYGFGKYYNLSDNNDLVISDILKKKHKVIVLNDQPNIHNFYKVKKEIQDTFSRRYPKKSSFEI</sequence>
<evidence type="ECO:0000313" key="7">
    <source>
        <dbReference type="Proteomes" id="UP000033558"/>
    </source>
</evidence>
<dbReference type="Pfam" id="PF17101">
    <property type="entry name" value="Stealth_CR1"/>
    <property type="match status" value="1"/>
</dbReference>
<dbReference type="OrthoDB" id="9776077at2"/>
<feature type="domain" description="Stealth protein CR1 conserved region 1" evidence="5">
    <location>
        <begin position="3"/>
        <end position="29"/>
    </location>
</feature>
<comment type="caution">
    <text evidence="6">The sequence shown here is derived from an EMBL/GenBank/DDBJ whole genome shotgun (WGS) entry which is preliminary data.</text>
</comment>
<dbReference type="PATRIC" id="fig|1218492.5.peg.1268"/>
<dbReference type="Pfam" id="PF11380">
    <property type="entry name" value="Stealth_CR2"/>
    <property type="match status" value="1"/>
</dbReference>
<dbReference type="EMBL" id="JXJQ01000009">
    <property type="protein sequence ID" value="KJY60936.1"/>
    <property type="molecule type" value="Genomic_DNA"/>
</dbReference>
<dbReference type="InterPro" id="IPR021520">
    <property type="entry name" value="Stealth_CR2"/>
</dbReference>
<dbReference type="Proteomes" id="UP000033558">
    <property type="component" value="Unassembled WGS sequence"/>
</dbReference>
<keyword evidence="3" id="KW-0270">Exopolysaccharide synthesis</keyword>
<evidence type="ECO:0000259" key="4">
    <source>
        <dbReference type="Pfam" id="PF11380"/>
    </source>
</evidence>
<evidence type="ECO:0000256" key="3">
    <source>
        <dbReference type="ARBA" id="ARBA00023169"/>
    </source>
</evidence>